<sequence>MTENSVEIIGLCKSFVRPEQGSIAICKNLNLKLKKGKIYSIIGTSGSGKTTLINMIAGFENYDSGAVVLDGGNKAYKVGILFQDSVLYPWKTIMDNMLFACKNDFENPKELVRAFLRKAGLEEVENCYPNELSGGMQQRIALLRVLLTKPDLVILDEAFGALDFQIRNQMQELFLELHSEQKFTAIVVTHDLTEAIRLGDEVLAFYGRPLEYEVLNSNITSEEDKENLLEKINKIYSYRKEYIYEKRVLQNSSRVGVWRESRI</sequence>
<dbReference type="PROSITE" id="PS00211">
    <property type="entry name" value="ABC_TRANSPORTER_1"/>
    <property type="match status" value="1"/>
</dbReference>
<keyword evidence="3 5" id="KW-0067">ATP-binding</keyword>
<evidence type="ECO:0000256" key="3">
    <source>
        <dbReference type="ARBA" id="ARBA00022840"/>
    </source>
</evidence>
<evidence type="ECO:0000313" key="6">
    <source>
        <dbReference type="Proteomes" id="UP000758652"/>
    </source>
</evidence>
<dbReference type="RefSeq" id="WP_226394691.1">
    <property type="nucleotide sequence ID" value="NZ_JADCKL010000004.1"/>
</dbReference>
<dbReference type="PANTHER" id="PTHR42781">
    <property type="entry name" value="SPERMIDINE/PUTRESCINE IMPORT ATP-BINDING PROTEIN POTA"/>
    <property type="match status" value="1"/>
</dbReference>
<dbReference type="Gene3D" id="3.40.50.300">
    <property type="entry name" value="P-loop containing nucleotide triphosphate hydrolases"/>
    <property type="match status" value="1"/>
</dbReference>
<dbReference type="Proteomes" id="UP000758652">
    <property type="component" value="Unassembled WGS sequence"/>
</dbReference>
<keyword evidence="2" id="KW-0547">Nucleotide-binding</keyword>
<gene>
    <name evidence="5" type="ORF">INF30_06905</name>
</gene>
<dbReference type="InterPro" id="IPR027417">
    <property type="entry name" value="P-loop_NTPase"/>
</dbReference>
<dbReference type="PROSITE" id="PS50893">
    <property type="entry name" value="ABC_TRANSPORTER_2"/>
    <property type="match status" value="1"/>
</dbReference>
<dbReference type="SUPFAM" id="SSF52540">
    <property type="entry name" value="P-loop containing nucleoside triphosphate hydrolases"/>
    <property type="match status" value="1"/>
</dbReference>
<dbReference type="SMART" id="SM00382">
    <property type="entry name" value="AAA"/>
    <property type="match status" value="1"/>
</dbReference>
<comment type="caution">
    <text evidence="5">The sequence shown here is derived from an EMBL/GenBank/DDBJ whole genome shotgun (WGS) entry which is preliminary data.</text>
</comment>
<dbReference type="EMBL" id="JADCKL010000004">
    <property type="protein sequence ID" value="MBE5062988.1"/>
    <property type="molecule type" value="Genomic_DNA"/>
</dbReference>
<organism evidence="5 6">
    <name type="scientific">Claveliimonas monacensis</name>
    <dbReference type="NCBI Taxonomy" id="2779351"/>
    <lineage>
        <taxon>Bacteria</taxon>
        <taxon>Bacillati</taxon>
        <taxon>Bacillota</taxon>
        <taxon>Clostridia</taxon>
        <taxon>Lachnospirales</taxon>
        <taxon>Lachnospiraceae</taxon>
        <taxon>Claveliimonas</taxon>
    </lineage>
</organism>
<dbReference type="PANTHER" id="PTHR42781:SF8">
    <property type="entry name" value="BICARBONATE TRANSPORT ATP-BINDING PROTEIN CMPC"/>
    <property type="match status" value="1"/>
</dbReference>
<dbReference type="GO" id="GO:0005524">
    <property type="term" value="F:ATP binding"/>
    <property type="evidence" value="ECO:0007669"/>
    <property type="project" value="UniProtKB-KW"/>
</dbReference>
<evidence type="ECO:0000256" key="2">
    <source>
        <dbReference type="ARBA" id="ARBA00022741"/>
    </source>
</evidence>
<evidence type="ECO:0000256" key="1">
    <source>
        <dbReference type="ARBA" id="ARBA00022448"/>
    </source>
</evidence>
<accession>A0ABR9RJ67</accession>
<name>A0ABR9RJ67_9FIRM</name>
<keyword evidence="1" id="KW-0813">Transport</keyword>
<evidence type="ECO:0000313" key="5">
    <source>
        <dbReference type="EMBL" id="MBE5062988.1"/>
    </source>
</evidence>
<proteinExistence type="predicted"/>
<protein>
    <submittedName>
        <fullName evidence="5">ATP-binding cassette domain-containing protein</fullName>
    </submittedName>
</protein>
<dbReference type="InterPro" id="IPR003439">
    <property type="entry name" value="ABC_transporter-like_ATP-bd"/>
</dbReference>
<feature type="domain" description="ABC transporter" evidence="4">
    <location>
        <begin position="6"/>
        <end position="232"/>
    </location>
</feature>
<reference evidence="5 6" key="1">
    <citation type="submission" date="2020-10" db="EMBL/GenBank/DDBJ databases">
        <title>ChiBAC.</title>
        <authorList>
            <person name="Zenner C."/>
            <person name="Hitch T.C.A."/>
            <person name="Clavel T."/>
        </authorList>
    </citation>
    <scope>NUCLEOTIDE SEQUENCE [LARGE SCALE GENOMIC DNA]</scope>
    <source>
        <strain evidence="5 6">DSM 108991</strain>
    </source>
</reference>
<evidence type="ECO:0000259" key="4">
    <source>
        <dbReference type="PROSITE" id="PS50893"/>
    </source>
</evidence>
<dbReference type="InterPro" id="IPR050093">
    <property type="entry name" value="ABC_SmlMolc_Importer"/>
</dbReference>
<dbReference type="Pfam" id="PF00005">
    <property type="entry name" value="ABC_tran"/>
    <property type="match status" value="1"/>
</dbReference>
<dbReference type="InterPro" id="IPR017871">
    <property type="entry name" value="ABC_transporter-like_CS"/>
</dbReference>
<dbReference type="InterPro" id="IPR003593">
    <property type="entry name" value="AAA+_ATPase"/>
</dbReference>
<keyword evidence="6" id="KW-1185">Reference proteome</keyword>